<dbReference type="SUPFAM" id="SSF51182">
    <property type="entry name" value="RmlC-like cupins"/>
    <property type="match status" value="1"/>
</dbReference>
<evidence type="ECO:0000259" key="1">
    <source>
        <dbReference type="Pfam" id="PF06172"/>
    </source>
</evidence>
<dbReference type="PANTHER" id="PTHR33387">
    <property type="entry name" value="RMLC-LIKE JELLY ROLL FOLD PROTEIN"/>
    <property type="match status" value="1"/>
</dbReference>
<organism evidence="2 3">
    <name type="scientific">Pseudaquabacterium terrae</name>
    <dbReference type="NCBI Taxonomy" id="2732868"/>
    <lineage>
        <taxon>Bacteria</taxon>
        <taxon>Pseudomonadati</taxon>
        <taxon>Pseudomonadota</taxon>
        <taxon>Betaproteobacteria</taxon>
        <taxon>Burkholderiales</taxon>
        <taxon>Sphaerotilaceae</taxon>
        <taxon>Pseudaquabacterium</taxon>
    </lineage>
</organism>
<dbReference type="InterPro" id="IPR039935">
    <property type="entry name" value="YML079W-like"/>
</dbReference>
<dbReference type="RefSeq" id="WP_173123288.1">
    <property type="nucleotide sequence ID" value="NZ_JABRWJ010000004.1"/>
</dbReference>
<dbReference type="EMBL" id="JABRWJ010000004">
    <property type="protein sequence ID" value="NRF68019.1"/>
    <property type="molecule type" value="Genomic_DNA"/>
</dbReference>
<protein>
    <submittedName>
        <fullName evidence="2">Cupin domain-containing protein</fullName>
    </submittedName>
</protein>
<dbReference type="Proteomes" id="UP000737171">
    <property type="component" value="Unassembled WGS sequence"/>
</dbReference>
<accession>A0ABX2EHF4</accession>
<reference evidence="2 3" key="1">
    <citation type="submission" date="2020-05" db="EMBL/GenBank/DDBJ databases">
        <title>Aquincola sp. isolate from soil.</title>
        <authorList>
            <person name="Han J."/>
            <person name="Kim D.-U."/>
        </authorList>
    </citation>
    <scope>NUCLEOTIDE SEQUENCE [LARGE SCALE GENOMIC DNA]</scope>
    <source>
        <strain evidence="2 3">S2</strain>
    </source>
</reference>
<dbReference type="InterPro" id="IPR014710">
    <property type="entry name" value="RmlC-like_jellyroll"/>
</dbReference>
<dbReference type="Gene3D" id="2.60.120.10">
    <property type="entry name" value="Jelly Rolls"/>
    <property type="match status" value="1"/>
</dbReference>
<feature type="domain" description="DUF985" evidence="1">
    <location>
        <begin position="12"/>
        <end position="145"/>
    </location>
</feature>
<dbReference type="InterPro" id="IPR011051">
    <property type="entry name" value="RmlC_Cupin_sf"/>
</dbReference>
<comment type="caution">
    <text evidence="2">The sequence shown here is derived from an EMBL/GenBank/DDBJ whole genome shotgun (WGS) entry which is preliminary data.</text>
</comment>
<dbReference type="PANTHER" id="PTHR33387:SF3">
    <property type="entry name" value="DUF985 DOMAIN-CONTAINING PROTEIN"/>
    <property type="match status" value="1"/>
</dbReference>
<gene>
    <name evidence="2" type="ORF">HLB44_13580</name>
</gene>
<name>A0ABX2EHF4_9BURK</name>
<sequence length="167" mass="18122">MSGAGGQRRADELVAELGLQPHPEGGWYREFHRAGTRVATPDGRGERSALTSIDFLLAVGQHSAWHRVASDEVWHLLEGPGLRLWTLPPTLDRIELTLLAPVGSDGARPRHVVPAHWWQAAEPAGGHAYVGATVGPGFEFADFSFGRDDDALVAALARLQPDLQRLL</sequence>
<dbReference type="Pfam" id="PF06172">
    <property type="entry name" value="Cupin_5"/>
    <property type="match status" value="1"/>
</dbReference>
<dbReference type="InterPro" id="IPR009327">
    <property type="entry name" value="Cupin_DUF985"/>
</dbReference>
<keyword evidence="3" id="KW-1185">Reference proteome</keyword>
<proteinExistence type="predicted"/>
<evidence type="ECO:0000313" key="3">
    <source>
        <dbReference type="Proteomes" id="UP000737171"/>
    </source>
</evidence>
<evidence type="ECO:0000313" key="2">
    <source>
        <dbReference type="EMBL" id="NRF68019.1"/>
    </source>
</evidence>
<dbReference type="CDD" id="cd06121">
    <property type="entry name" value="cupin_YML079wp"/>
    <property type="match status" value="1"/>
</dbReference>